<dbReference type="GO" id="GO:0070006">
    <property type="term" value="F:metalloaminopeptidase activity"/>
    <property type="evidence" value="ECO:0007669"/>
    <property type="project" value="TreeGrafter"/>
</dbReference>
<dbReference type="PANTHER" id="PTHR43330">
    <property type="entry name" value="METHIONINE AMINOPEPTIDASE"/>
    <property type="match status" value="1"/>
</dbReference>
<dbReference type="AlphaFoldDB" id="A0A6P6RVK5"/>
<keyword evidence="4" id="KW-1185">Reference proteome</keyword>
<dbReference type="Pfam" id="PF00557">
    <property type="entry name" value="Peptidase_M24"/>
    <property type="match status" value="1"/>
</dbReference>
<protein>
    <submittedName>
        <fullName evidence="5">Uncharacterized protein LOC34624291</fullName>
    </submittedName>
</protein>
<feature type="domain" description="Peptidase M24" evidence="3">
    <location>
        <begin position="120"/>
        <end position="259"/>
    </location>
</feature>
<sequence>MYPPPCHFCSLITEAANTLRGSPERRPIKPLEFYFPKQCAGVTFLSFALAFCPCLGAFAVMPAQIVPDSIRRPAYADAADGRPLPPGEGASPVLSNVDSDPEEWAIDPEGEVQTPEALLKMKRVCKVAATALKIAMDASKPGVTTEEIDAAVHRYLVSQGAYPAAINFFGFPKAVCASVNEVACHGIPDLRPLQEGDIVSYDCTAYLGGFFGDCAGTVALVPVAKHHQELIAAAKECLNVAMRAVKPGVPIATVGEIIHCGVLRAFHWAAAAPASPCPSQLPYAPPSTPFMP</sequence>
<dbReference type="InterPro" id="IPR000994">
    <property type="entry name" value="Pept_M24"/>
</dbReference>
<feature type="region of interest" description="Disordered" evidence="1">
    <location>
        <begin position="77"/>
        <end position="110"/>
    </location>
</feature>
<evidence type="ECO:0000313" key="4">
    <source>
        <dbReference type="Proteomes" id="UP000515125"/>
    </source>
</evidence>
<dbReference type="Proteomes" id="UP000515125">
    <property type="component" value="Unplaced"/>
</dbReference>
<dbReference type="InterPro" id="IPR001714">
    <property type="entry name" value="Pept_M24_MAP"/>
</dbReference>
<feature type="compositionally biased region" description="Acidic residues" evidence="1">
    <location>
        <begin position="99"/>
        <end position="110"/>
    </location>
</feature>
<name>A0A6P6RVK5_9EIME</name>
<proteinExistence type="predicted"/>
<dbReference type="PANTHER" id="PTHR43330:SF8">
    <property type="entry name" value="METHIONINE AMINOPEPTIDASE 1D, MITOCHONDRIAL"/>
    <property type="match status" value="1"/>
</dbReference>
<keyword evidence="2" id="KW-0472">Membrane</keyword>
<accession>A0A6P6RVK5</accession>
<dbReference type="GeneID" id="34624291"/>
<dbReference type="PRINTS" id="PR00599">
    <property type="entry name" value="MAPEPTIDASE"/>
</dbReference>
<evidence type="ECO:0000313" key="5">
    <source>
        <dbReference type="RefSeq" id="XP_026191893.1"/>
    </source>
</evidence>
<evidence type="ECO:0000256" key="1">
    <source>
        <dbReference type="SAM" id="MobiDB-lite"/>
    </source>
</evidence>
<dbReference type="RefSeq" id="XP_026191893.1">
    <property type="nucleotide sequence ID" value="XM_026336108.1"/>
</dbReference>
<keyword evidence="2" id="KW-0812">Transmembrane</keyword>
<feature type="transmembrane region" description="Helical" evidence="2">
    <location>
        <begin position="39"/>
        <end position="61"/>
    </location>
</feature>
<organism evidence="4 5">
    <name type="scientific">Cyclospora cayetanensis</name>
    <dbReference type="NCBI Taxonomy" id="88456"/>
    <lineage>
        <taxon>Eukaryota</taxon>
        <taxon>Sar</taxon>
        <taxon>Alveolata</taxon>
        <taxon>Apicomplexa</taxon>
        <taxon>Conoidasida</taxon>
        <taxon>Coccidia</taxon>
        <taxon>Eucoccidiorida</taxon>
        <taxon>Eimeriorina</taxon>
        <taxon>Eimeriidae</taxon>
        <taxon>Cyclospora</taxon>
    </lineage>
</organism>
<dbReference type="OrthoDB" id="331520at2759"/>
<keyword evidence="2" id="KW-1133">Transmembrane helix</keyword>
<evidence type="ECO:0000256" key="2">
    <source>
        <dbReference type="SAM" id="Phobius"/>
    </source>
</evidence>
<gene>
    <name evidence="5" type="primary">LOC34624291</name>
</gene>
<evidence type="ECO:0000259" key="3">
    <source>
        <dbReference type="Pfam" id="PF00557"/>
    </source>
</evidence>
<reference evidence="5" key="1">
    <citation type="submission" date="2025-08" db="UniProtKB">
        <authorList>
            <consortium name="RefSeq"/>
        </authorList>
    </citation>
    <scope>IDENTIFICATION</scope>
</reference>
<dbReference type="SUPFAM" id="SSF55920">
    <property type="entry name" value="Creatinase/aminopeptidase"/>
    <property type="match status" value="1"/>
</dbReference>
<dbReference type="InterPro" id="IPR036005">
    <property type="entry name" value="Creatinase/aminopeptidase-like"/>
</dbReference>
<dbReference type="Gene3D" id="3.90.230.10">
    <property type="entry name" value="Creatinase/methionine aminopeptidase superfamily"/>
    <property type="match status" value="1"/>
</dbReference>